<dbReference type="Proteomes" id="UP000298030">
    <property type="component" value="Unassembled WGS sequence"/>
</dbReference>
<protein>
    <submittedName>
        <fullName evidence="1">Uncharacterized protein</fullName>
    </submittedName>
</protein>
<dbReference type="EMBL" id="QPFP01000104">
    <property type="protein sequence ID" value="TEB21699.1"/>
    <property type="molecule type" value="Genomic_DNA"/>
</dbReference>
<evidence type="ECO:0000313" key="1">
    <source>
        <dbReference type="EMBL" id="TEB21699.1"/>
    </source>
</evidence>
<sequence>MHILTHFDGLEPASPGSGVLTHITLSPSFCTPRSKRPLRRCISDNLISRRRSETVGHTTVFQDRDETARWNRVPPPFNIFTVPQVSFAVPSALLRSLQVRVSARTRYARSERLALQVDSLGWGQEGRGKEGWGGRMGGCAHPHVWARRREPARVGASRRLSMRR</sequence>
<name>A0A4Y7SKD4_COPMI</name>
<keyword evidence="2" id="KW-1185">Reference proteome</keyword>
<evidence type="ECO:0000313" key="2">
    <source>
        <dbReference type="Proteomes" id="UP000298030"/>
    </source>
</evidence>
<proteinExistence type="predicted"/>
<reference evidence="1 2" key="1">
    <citation type="journal article" date="2019" name="Nat. Ecol. Evol.">
        <title>Megaphylogeny resolves global patterns of mushroom evolution.</title>
        <authorList>
            <person name="Varga T."/>
            <person name="Krizsan K."/>
            <person name="Foldi C."/>
            <person name="Dima B."/>
            <person name="Sanchez-Garcia M."/>
            <person name="Sanchez-Ramirez S."/>
            <person name="Szollosi G.J."/>
            <person name="Szarkandi J.G."/>
            <person name="Papp V."/>
            <person name="Albert L."/>
            <person name="Andreopoulos W."/>
            <person name="Angelini C."/>
            <person name="Antonin V."/>
            <person name="Barry K.W."/>
            <person name="Bougher N.L."/>
            <person name="Buchanan P."/>
            <person name="Buyck B."/>
            <person name="Bense V."/>
            <person name="Catcheside P."/>
            <person name="Chovatia M."/>
            <person name="Cooper J."/>
            <person name="Damon W."/>
            <person name="Desjardin D."/>
            <person name="Finy P."/>
            <person name="Geml J."/>
            <person name="Haridas S."/>
            <person name="Hughes K."/>
            <person name="Justo A."/>
            <person name="Karasinski D."/>
            <person name="Kautmanova I."/>
            <person name="Kiss B."/>
            <person name="Kocsube S."/>
            <person name="Kotiranta H."/>
            <person name="LaButti K.M."/>
            <person name="Lechner B.E."/>
            <person name="Liimatainen K."/>
            <person name="Lipzen A."/>
            <person name="Lukacs Z."/>
            <person name="Mihaltcheva S."/>
            <person name="Morgado L.N."/>
            <person name="Niskanen T."/>
            <person name="Noordeloos M.E."/>
            <person name="Ohm R.A."/>
            <person name="Ortiz-Santana B."/>
            <person name="Ovrebo C."/>
            <person name="Racz N."/>
            <person name="Riley R."/>
            <person name="Savchenko A."/>
            <person name="Shiryaev A."/>
            <person name="Soop K."/>
            <person name="Spirin V."/>
            <person name="Szebenyi C."/>
            <person name="Tomsovsky M."/>
            <person name="Tulloss R.E."/>
            <person name="Uehling J."/>
            <person name="Grigoriev I.V."/>
            <person name="Vagvolgyi C."/>
            <person name="Papp T."/>
            <person name="Martin F.M."/>
            <person name="Miettinen O."/>
            <person name="Hibbett D.S."/>
            <person name="Nagy L.G."/>
        </authorList>
    </citation>
    <scope>NUCLEOTIDE SEQUENCE [LARGE SCALE GENOMIC DNA]</scope>
    <source>
        <strain evidence="1 2">FP101781</strain>
    </source>
</reference>
<gene>
    <name evidence="1" type="ORF">FA13DRAFT_94593</name>
</gene>
<organism evidence="1 2">
    <name type="scientific">Coprinellus micaceus</name>
    <name type="common">Glistening ink-cap mushroom</name>
    <name type="synonym">Coprinus micaceus</name>
    <dbReference type="NCBI Taxonomy" id="71717"/>
    <lineage>
        <taxon>Eukaryota</taxon>
        <taxon>Fungi</taxon>
        <taxon>Dikarya</taxon>
        <taxon>Basidiomycota</taxon>
        <taxon>Agaricomycotina</taxon>
        <taxon>Agaricomycetes</taxon>
        <taxon>Agaricomycetidae</taxon>
        <taxon>Agaricales</taxon>
        <taxon>Agaricineae</taxon>
        <taxon>Psathyrellaceae</taxon>
        <taxon>Coprinellus</taxon>
    </lineage>
</organism>
<dbReference type="AlphaFoldDB" id="A0A4Y7SKD4"/>
<comment type="caution">
    <text evidence="1">The sequence shown here is derived from an EMBL/GenBank/DDBJ whole genome shotgun (WGS) entry which is preliminary data.</text>
</comment>
<accession>A0A4Y7SKD4</accession>